<dbReference type="InterPro" id="IPR027417">
    <property type="entry name" value="P-loop_NTPase"/>
</dbReference>
<evidence type="ECO:0000256" key="4">
    <source>
        <dbReference type="ARBA" id="ARBA00016436"/>
    </source>
</evidence>
<keyword evidence="6 13" id="KW-0441">Lipid A biosynthesis</keyword>
<evidence type="ECO:0000313" key="15">
    <source>
        <dbReference type="Proteomes" id="UP000294614"/>
    </source>
</evidence>
<keyword evidence="5 13" id="KW-0444">Lipid biosynthesis</keyword>
<dbReference type="InterPro" id="IPR003758">
    <property type="entry name" value="LpxK"/>
</dbReference>
<keyword evidence="10 13" id="KW-0067">ATP-binding</keyword>
<evidence type="ECO:0000256" key="12">
    <source>
        <dbReference type="ARBA" id="ARBA00029757"/>
    </source>
</evidence>
<evidence type="ECO:0000313" key="14">
    <source>
        <dbReference type="EMBL" id="TCK59512.1"/>
    </source>
</evidence>
<organism evidence="14 15">
    <name type="scientific">Seleniivibrio woodruffii</name>
    <dbReference type="NCBI Taxonomy" id="1078050"/>
    <lineage>
        <taxon>Bacteria</taxon>
        <taxon>Pseudomonadati</taxon>
        <taxon>Deferribacterota</taxon>
        <taxon>Deferribacteres</taxon>
        <taxon>Deferribacterales</taxon>
        <taxon>Geovibrionaceae</taxon>
        <taxon>Seleniivibrio</taxon>
    </lineage>
</organism>
<evidence type="ECO:0000256" key="7">
    <source>
        <dbReference type="ARBA" id="ARBA00022679"/>
    </source>
</evidence>
<comment type="catalytic activity">
    <reaction evidence="13">
        <text>a lipid A disaccharide + ATP = a lipid IVA + ADP + H(+)</text>
        <dbReference type="Rhea" id="RHEA:67840"/>
        <dbReference type="ChEBI" id="CHEBI:15378"/>
        <dbReference type="ChEBI" id="CHEBI:30616"/>
        <dbReference type="ChEBI" id="CHEBI:176343"/>
        <dbReference type="ChEBI" id="CHEBI:176425"/>
        <dbReference type="ChEBI" id="CHEBI:456216"/>
        <dbReference type="EC" id="2.7.1.130"/>
    </reaction>
</comment>
<dbReference type="EMBL" id="SMGG01000006">
    <property type="protein sequence ID" value="TCK59512.1"/>
    <property type="molecule type" value="Genomic_DNA"/>
</dbReference>
<keyword evidence="11 13" id="KW-0443">Lipid metabolism</keyword>
<dbReference type="PANTHER" id="PTHR42724:SF1">
    <property type="entry name" value="TETRAACYLDISACCHARIDE 4'-KINASE, MITOCHONDRIAL-RELATED"/>
    <property type="match status" value="1"/>
</dbReference>
<dbReference type="GO" id="GO:0005524">
    <property type="term" value="F:ATP binding"/>
    <property type="evidence" value="ECO:0007669"/>
    <property type="project" value="UniProtKB-UniRule"/>
</dbReference>
<keyword evidence="9 13" id="KW-0418">Kinase</keyword>
<comment type="caution">
    <text evidence="14">The sequence shown here is derived from an EMBL/GenBank/DDBJ whole genome shotgun (WGS) entry which is preliminary data.</text>
</comment>
<gene>
    <name evidence="13" type="primary">lpxK</name>
    <name evidence="14" type="ORF">C8D98_2446</name>
</gene>
<protein>
    <recommendedName>
        <fullName evidence="4 13">Tetraacyldisaccharide 4'-kinase</fullName>
        <ecNumber evidence="3 13">2.7.1.130</ecNumber>
    </recommendedName>
    <alternativeName>
        <fullName evidence="12 13">Lipid A 4'-kinase</fullName>
    </alternativeName>
</protein>
<dbReference type="NCBIfam" id="TIGR00682">
    <property type="entry name" value="lpxK"/>
    <property type="match status" value="1"/>
</dbReference>
<dbReference type="UniPathway" id="UPA00359">
    <property type="reaction ID" value="UER00482"/>
</dbReference>
<evidence type="ECO:0000256" key="5">
    <source>
        <dbReference type="ARBA" id="ARBA00022516"/>
    </source>
</evidence>
<proteinExistence type="inferred from homology"/>
<evidence type="ECO:0000256" key="3">
    <source>
        <dbReference type="ARBA" id="ARBA00012071"/>
    </source>
</evidence>
<dbReference type="OrthoDB" id="9766423at2"/>
<sequence length="298" mass="34192">MAKIISVGNISLGGTGKTPFTIMIAKHFIEQGKKVCILSRGYRGRIGYDTHVISDGKNILIGPDKAADEPYMIAVNCPEAIVITGKERVKSFKFAEEEFAPDIYILDDGFQHKKMRRDIDICLLDHKRPVSTGWMFPFGYLREPASAIKRADIVVFTRAEDDTIPEKTAEYVKDKPVFFSNIEFKGFFNEGGCIEEDLKGKSVLAFAGIASPYKFFEFLKKLGLKVARRKIFGDHHIYLDREGYSMQKKAAEMELDYLVTTEKDYIKLTDDMKKDTIYTKIDIELRNRDRFFQILDMR</sequence>
<evidence type="ECO:0000256" key="2">
    <source>
        <dbReference type="ARBA" id="ARBA00004870"/>
    </source>
</evidence>
<dbReference type="Pfam" id="PF02606">
    <property type="entry name" value="LpxK"/>
    <property type="match status" value="1"/>
</dbReference>
<keyword evidence="15" id="KW-1185">Reference proteome</keyword>
<evidence type="ECO:0000256" key="9">
    <source>
        <dbReference type="ARBA" id="ARBA00022777"/>
    </source>
</evidence>
<dbReference type="RefSeq" id="WP_132874419.1">
    <property type="nucleotide sequence ID" value="NZ_SMGG01000006.1"/>
</dbReference>
<dbReference type="GO" id="GO:0005886">
    <property type="term" value="C:plasma membrane"/>
    <property type="evidence" value="ECO:0007669"/>
    <property type="project" value="TreeGrafter"/>
</dbReference>
<dbReference type="AlphaFoldDB" id="A0A4R1K5Q4"/>
<feature type="binding site" evidence="13">
    <location>
        <begin position="11"/>
        <end position="18"/>
    </location>
    <ligand>
        <name>ATP</name>
        <dbReference type="ChEBI" id="CHEBI:30616"/>
    </ligand>
</feature>
<keyword evidence="8 13" id="KW-0547">Nucleotide-binding</keyword>
<dbReference type="SUPFAM" id="SSF52540">
    <property type="entry name" value="P-loop containing nucleoside triphosphate hydrolases"/>
    <property type="match status" value="1"/>
</dbReference>
<comment type="function">
    <text evidence="1 13">Transfers the gamma-phosphate of ATP to the 4'-position of a tetraacyldisaccharide 1-phosphate intermediate (termed DS-1-P) to form tetraacyldisaccharide 1,4'-bis-phosphate (lipid IVA).</text>
</comment>
<dbReference type="EC" id="2.7.1.130" evidence="3 13"/>
<keyword evidence="7 13" id="KW-0808">Transferase</keyword>
<dbReference type="GO" id="GO:0009029">
    <property type="term" value="F:lipid-A 4'-kinase activity"/>
    <property type="evidence" value="ECO:0007669"/>
    <property type="project" value="UniProtKB-UniRule"/>
</dbReference>
<reference evidence="14 15" key="1">
    <citation type="submission" date="2019-03" db="EMBL/GenBank/DDBJ databases">
        <title>Genomic Encyclopedia of Type Strains, Phase IV (KMG-IV): sequencing the most valuable type-strain genomes for metagenomic binning, comparative biology and taxonomic classification.</title>
        <authorList>
            <person name="Goeker M."/>
        </authorList>
    </citation>
    <scope>NUCLEOTIDE SEQUENCE [LARGE SCALE GENOMIC DNA]</scope>
    <source>
        <strain evidence="14 15">DSM 24984</strain>
    </source>
</reference>
<comment type="similarity">
    <text evidence="13">Belongs to the LpxK family.</text>
</comment>
<evidence type="ECO:0000256" key="10">
    <source>
        <dbReference type="ARBA" id="ARBA00022840"/>
    </source>
</evidence>
<dbReference type="HAMAP" id="MF_00409">
    <property type="entry name" value="LpxK"/>
    <property type="match status" value="1"/>
</dbReference>
<evidence type="ECO:0000256" key="1">
    <source>
        <dbReference type="ARBA" id="ARBA00002274"/>
    </source>
</evidence>
<accession>A0A4R1K5Q4</accession>
<evidence type="ECO:0000256" key="6">
    <source>
        <dbReference type="ARBA" id="ARBA00022556"/>
    </source>
</evidence>
<comment type="pathway">
    <text evidence="2 13">Glycolipid biosynthesis; lipid IV(A) biosynthesis; lipid IV(A) from (3R)-3-hydroxytetradecanoyl-[acyl-carrier-protein] and UDP-N-acetyl-alpha-D-glucosamine: step 6/6.</text>
</comment>
<dbReference type="PANTHER" id="PTHR42724">
    <property type="entry name" value="TETRAACYLDISACCHARIDE 4'-KINASE"/>
    <property type="match status" value="1"/>
</dbReference>
<evidence type="ECO:0000256" key="13">
    <source>
        <dbReference type="HAMAP-Rule" id="MF_00409"/>
    </source>
</evidence>
<dbReference type="GO" id="GO:0009245">
    <property type="term" value="P:lipid A biosynthetic process"/>
    <property type="evidence" value="ECO:0007669"/>
    <property type="project" value="UniProtKB-UniRule"/>
</dbReference>
<dbReference type="Proteomes" id="UP000294614">
    <property type="component" value="Unassembled WGS sequence"/>
</dbReference>
<evidence type="ECO:0000256" key="8">
    <source>
        <dbReference type="ARBA" id="ARBA00022741"/>
    </source>
</evidence>
<name>A0A4R1K5Q4_9BACT</name>
<dbReference type="GO" id="GO:0009244">
    <property type="term" value="P:lipopolysaccharide core region biosynthetic process"/>
    <property type="evidence" value="ECO:0007669"/>
    <property type="project" value="TreeGrafter"/>
</dbReference>
<evidence type="ECO:0000256" key="11">
    <source>
        <dbReference type="ARBA" id="ARBA00023098"/>
    </source>
</evidence>